<accession>A0A072V385</accession>
<reference evidence="2" key="3">
    <citation type="submission" date="2015-04" db="UniProtKB">
        <authorList>
            <consortium name="EnsemblPlants"/>
        </authorList>
    </citation>
    <scope>IDENTIFICATION</scope>
    <source>
        <strain evidence="2">cv. Jemalong A17</strain>
    </source>
</reference>
<dbReference type="EMBL" id="CM001219">
    <property type="protein sequence ID" value="KEH36136.1"/>
    <property type="molecule type" value="Genomic_DNA"/>
</dbReference>
<dbReference type="EnsemblPlants" id="KEH36136">
    <property type="protein sequence ID" value="KEH36136"/>
    <property type="gene ID" value="MTR_3g111650"/>
</dbReference>
<dbReference type="AlphaFoldDB" id="A0A072V385"/>
<evidence type="ECO:0000313" key="2">
    <source>
        <dbReference type="EnsemblPlants" id="KEH36136"/>
    </source>
</evidence>
<name>A0A072V385_MEDTR</name>
<protein>
    <submittedName>
        <fullName evidence="1 2">Uncharacterized protein</fullName>
    </submittedName>
</protein>
<sequence>MLLAAAVEVESYDACVLEEGAAHAGGTQVVVHLGNGVGVVVGKSRQEHLMNCRVTKPIETQSTLESYSSFYLHFLTT</sequence>
<gene>
    <name evidence="1" type="ordered locus">MTR_3g111650</name>
</gene>
<dbReference type="HOGENOM" id="CLU_2641842_0_0_1"/>
<dbReference type="Proteomes" id="UP000002051">
    <property type="component" value="Chromosome 3"/>
</dbReference>
<proteinExistence type="predicted"/>
<evidence type="ECO:0000313" key="1">
    <source>
        <dbReference type="EMBL" id="KEH36136.1"/>
    </source>
</evidence>
<reference evidence="1 3" key="1">
    <citation type="journal article" date="2011" name="Nature">
        <title>The Medicago genome provides insight into the evolution of rhizobial symbioses.</title>
        <authorList>
            <person name="Young N.D."/>
            <person name="Debelle F."/>
            <person name="Oldroyd G.E."/>
            <person name="Geurts R."/>
            <person name="Cannon S.B."/>
            <person name="Udvardi M.K."/>
            <person name="Benedito V.A."/>
            <person name="Mayer K.F."/>
            <person name="Gouzy J."/>
            <person name="Schoof H."/>
            <person name="Van de Peer Y."/>
            <person name="Proost S."/>
            <person name="Cook D.R."/>
            <person name="Meyers B.C."/>
            <person name="Spannagl M."/>
            <person name="Cheung F."/>
            <person name="De Mita S."/>
            <person name="Krishnakumar V."/>
            <person name="Gundlach H."/>
            <person name="Zhou S."/>
            <person name="Mudge J."/>
            <person name="Bharti A.K."/>
            <person name="Murray J.D."/>
            <person name="Naoumkina M.A."/>
            <person name="Rosen B."/>
            <person name="Silverstein K.A."/>
            <person name="Tang H."/>
            <person name="Rombauts S."/>
            <person name="Zhao P.X."/>
            <person name="Zhou P."/>
            <person name="Barbe V."/>
            <person name="Bardou P."/>
            <person name="Bechner M."/>
            <person name="Bellec A."/>
            <person name="Berger A."/>
            <person name="Berges H."/>
            <person name="Bidwell S."/>
            <person name="Bisseling T."/>
            <person name="Choisne N."/>
            <person name="Couloux A."/>
            <person name="Denny R."/>
            <person name="Deshpande S."/>
            <person name="Dai X."/>
            <person name="Doyle J.J."/>
            <person name="Dudez A.M."/>
            <person name="Farmer A.D."/>
            <person name="Fouteau S."/>
            <person name="Franken C."/>
            <person name="Gibelin C."/>
            <person name="Gish J."/>
            <person name="Goldstein S."/>
            <person name="Gonzalez A.J."/>
            <person name="Green P.J."/>
            <person name="Hallab A."/>
            <person name="Hartog M."/>
            <person name="Hua A."/>
            <person name="Humphray S.J."/>
            <person name="Jeong D.H."/>
            <person name="Jing Y."/>
            <person name="Jocker A."/>
            <person name="Kenton S.M."/>
            <person name="Kim D.J."/>
            <person name="Klee K."/>
            <person name="Lai H."/>
            <person name="Lang C."/>
            <person name="Lin S."/>
            <person name="Macmil S.L."/>
            <person name="Magdelenat G."/>
            <person name="Matthews L."/>
            <person name="McCorrison J."/>
            <person name="Monaghan E.L."/>
            <person name="Mun J.H."/>
            <person name="Najar F.Z."/>
            <person name="Nicholson C."/>
            <person name="Noirot C."/>
            <person name="O'Bleness M."/>
            <person name="Paule C.R."/>
            <person name="Poulain J."/>
            <person name="Prion F."/>
            <person name="Qin B."/>
            <person name="Qu C."/>
            <person name="Retzel E.F."/>
            <person name="Riddle C."/>
            <person name="Sallet E."/>
            <person name="Samain S."/>
            <person name="Samson N."/>
            <person name="Sanders I."/>
            <person name="Saurat O."/>
            <person name="Scarpelli C."/>
            <person name="Schiex T."/>
            <person name="Segurens B."/>
            <person name="Severin A.J."/>
            <person name="Sherrier D.J."/>
            <person name="Shi R."/>
            <person name="Sims S."/>
            <person name="Singer S.R."/>
            <person name="Sinharoy S."/>
            <person name="Sterck L."/>
            <person name="Viollet A."/>
            <person name="Wang B.B."/>
            <person name="Wang K."/>
            <person name="Wang M."/>
            <person name="Wang X."/>
            <person name="Warfsmann J."/>
            <person name="Weissenbach J."/>
            <person name="White D.D."/>
            <person name="White J.D."/>
            <person name="Wiley G.B."/>
            <person name="Wincker P."/>
            <person name="Xing Y."/>
            <person name="Yang L."/>
            <person name="Yao Z."/>
            <person name="Ying F."/>
            <person name="Zhai J."/>
            <person name="Zhou L."/>
            <person name="Zuber A."/>
            <person name="Denarie J."/>
            <person name="Dixon R.A."/>
            <person name="May G.D."/>
            <person name="Schwartz D.C."/>
            <person name="Rogers J."/>
            <person name="Quetier F."/>
            <person name="Town C.D."/>
            <person name="Roe B.A."/>
        </authorList>
    </citation>
    <scope>NUCLEOTIDE SEQUENCE [LARGE SCALE GENOMIC DNA]</scope>
    <source>
        <strain evidence="1">A17</strain>
        <strain evidence="2 3">cv. Jemalong A17</strain>
    </source>
</reference>
<keyword evidence="3" id="KW-1185">Reference proteome</keyword>
<evidence type="ECO:0000313" key="3">
    <source>
        <dbReference type="Proteomes" id="UP000002051"/>
    </source>
</evidence>
<organism evidence="1 3">
    <name type="scientific">Medicago truncatula</name>
    <name type="common">Barrel medic</name>
    <name type="synonym">Medicago tribuloides</name>
    <dbReference type="NCBI Taxonomy" id="3880"/>
    <lineage>
        <taxon>Eukaryota</taxon>
        <taxon>Viridiplantae</taxon>
        <taxon>Streptophyta</taxon>
        <taxon>Embryophyta</taxon>
        <taxon>Tracheophyta</taxon>
        <taxon>Spermatophyta</taxon>
        <taxon>Magnoliopsida</taxon>
        <taxon>eudicotyledons</taxon>
        <taxon>Gunneridae</taxon>
        <taxon>Pentapetalae</taxon>
        <taxon>rosids</taxon>
        <taxon>fabids</taxon>
        <taxon>Fabales</taxon>
        <taxon>Fabaceae</taxon>
        <taxon>Papilionoideae</taxon>
        <taxon>50 kb inversion clade</taxon>
        <taxon>NPAAA clade</taxon>
        <taxon>Hologalegina</taxon>
        <taxon>IRL clade</taxon>
        <taxon>Trifolieae</taxon>
        <taxon>Medicago</taxon>
    </lineage>
</organism>
<reference evidence="1 3" key="2">
    <citation type="journal article" date="2014" name="BMC Genomics">
        <title>An improved genome release (version Mt4.0) for the model legume Medicago truncatula.</title>
        <authorList>
            <person name="Tang H."/>
            <person name="Krishnakumar V."/>
            <person name="Bidwell S."/>
            <person name="Rosen B."/>
            <person name="Chan A."/>
            <person name="Zhou S."/>
            <person name="Gentzbittel L."/>
            <person name="Childs K.L."/>
            <person name="Yandell M."/>
            <person name="Gundlach H."/>
            <person name="Mayer K.F."/>
            <person name="Schwartz D.C."/>
            <person name="Town C.D."/>
        </authorList>
    </citation>
    <scope>GENOME REANNOTATION</scope>
    <source>
        <strain evidence="1">A17</strain>
        <strain evidence="2 3">cv. Jemalong A17</strain>
    </source>
</reference>